<dbReference type="EMBL" id="FJUX01000004">
    <property type="protein sequence ID" value="CZS90042.1"/>
    <property type="molecule type" value="Genomic_DNA"/>
</dbReference>
<dbReference type="InterPro" id="IPR029044">
    <property type="entry name" value="Nucleotide-diphossugar_trans"/>
</dbReference>
<dbReference type="PANTHER" id="PTHR11183">
    <property type="entry name" value="GLYCOGENIN SUBFAMILY MEMBER"/>
    <property type="match status" value="1"/>
</dbReference>
<protein>
    <submittedName>
        <fullName evidence="1">Related to glucose N-acetyltransferase 1-A</fullName>
    </submittedName>
</protein>
<dbReference type="OrthoDB" id="2014201at2759"/>
<organism evidence="1 2">
    <name type="scientific">Rhynchosporium agropyri</name>
    <dbReference type="NCBI Taxonomy" id="914238"/>
    <lineage>
        <taxon>Eukaryota</taxon>
        <taxon>Fungi</taxon>
        <taxon>Dikarya</taxon>
        <taxon>Ascomycota</taxon>
        <taxon>Pezizomycotina</taxon>
        <taxon>Leotiomycetes</taxon>
        <taxon>Helotiales</taxon>
        <taxon>Ploettnerulaceae</taxon>
        <taxon>Rhynchosporium</taxon>
    </lineage>
</organism>
<dbReference type="InterPro" id="IPR050587">
    <property type="entry name" value="GNT1/Glycosyltrans_8"/>
</dbReference>
<evidence type="ECO:0000313" key="2">
    <source>
        <dbReference type="Proteomes" id="UP000178912"/>
    </source>
</evidence>
<reference evidence="2" key="1">
    <citation type="submission" date="2016-03" db="EMBL/GenBank/DDBJ databases">
        <authorList>
            <person name="Guldener U."/>
        </authorList>
    </citation>
    <scope>NUCLEOTIDE SEQUENCE [LARGE SCALE GENOMIC DNA]</scope>
    <source>
        <strain evidence="2">04CH-RAC-A.6.1</strain>
    </source>
</reference>
<gene>
    <name evidence="1" type="ORF">RAG0_01177</name>
</gene>
<dbReference type="GO" id="GO:0016740">
    <property type="term" value="F:transferase activity"/>
    <property type="evidence" value="ECO:0007669"/>
    <property type="project" value="UniProtKB-KW"/>
</dbReference>
<dbReference type="AlphaFoldDB" id="A0A1E1JWE1"/>
<proteinExistence type="predicted"/>
<dbReference type="Proteomes" id="UP000178912">
    <property type="component" value="Unassembled WGS sequence"/>
</dbReference>
<accession>A0A1E1JWE1</accession>
<name>A0A1E1JWE1_9HELO</name>
<sequence>MLVYPSNWSPDEMETDPALKNTLTRKAHLLREARDKYFADLYPIDALNEDDPSRAIWTDPYIKLLAFNLTQFSRVLVLDSASQPRGNLDAVFLIPKAVLAMPWVYWGEPKGWAFSNQVMLITPSMSEFAKIEGEIKRSSTNPDQYDLSIVEKLYKSHTLKLPQRPFHLTTGEFRRQDHSKYLGSGSAQKWDPEVALQNSKMLHFSDWPIPRPWDGATQTMLNSYMPKCLKSEWFGATNCKDRMLWMQLYAEYAAKRKGFCGSHFEVKVQDQKPDAMVRAGRYFHDDLM</sequence>
<evidence type="ECO:0000313" key="1">
    <source>
        <dbReference type="EMBL" id="CZS90042.1"/>
    </source>
</evidence>
<keyword evidence="2" id="KW-1185">Reference proteome</keyword>
<dbReference type="SUPFAM" id="SSF53448">
    <property type="entry name" value="Nucleotide-diphospho-sugar transferases"/>
    <property type="match status" value="1"/>
</dbReference>
<keyword evidence="1" id="KW-0808">Transferase</keyword>
<dbReference type="Gene3D" id="3.90.550.10">
    <property type="entry name" value="Spore Coat Polysaccharide Biosynthesis Protein SpsA, Chain A"/>
    <property type="match status" value="1"/>
</dbReference>